<reference evidence="2" key="2">
    <citation type="submission" date="2021-12" db="EMBL/GenBank/DDBJ databases">
        <title>Resequencing data analysis of finger millet.</title>
        <authorList>
            <person name="Hatakeyama M."/>
            <person name="Aluri S."/>
            <person name="Balachadran M.T."/>
            <person name="Sivarajan S.R."/>
            <person name="Poveda L."/>
            <person name="Shimizu-Inatsugi R."/>
            <person name="Schlapbach R."/>
            <person name="Sreeman S.M."/>
            <person name="Shimizu K.K."/>
        </authorList>
    </citation>
    <scope>NUCLEOTIDE SEQUENCE</scope>
</reference>
<dbReference type="InterPro" id="IPR007118">
    <property type="entry name" value="Expan_Lol_pI"/>
</dbReference>
<dbReference type="SUPFAM" id="SSF50685">
    <property type="entry name" value="Barwin-like endoglucanases"/>
    <property type="match status" value="1"/>
</dbReference>
<dbReference type="EMBL" id="BQKI01000009">
    <property type="protein sequence ID" value="GJN02132.1"/>
    <property type="molecule type" value="Genomic_DNA"/>
</dbReference>
<dbReference type="PANTHER" id="PTHR31692">
    <property type="entry name" value="EXPANSIN-B3"/>
    <property type="match status" value="1"/>
</dbReference>
<feature type="domain" description="Expansin-like EG45" evidence="1">
    <location>
        <begin position="126"/>
        <end position="170"/>
    </location>
</feature>
<dbReference type="InterPro" id="IPR007112">
    <property type="entry name" value="Expansin/allergen_DPBB_dom"/>
</dbReference>
<reference evidence="2" key="1">
    <citation type="journal article" date="2018" name="DNA Res.">
        <title>Multiple hybrid de novo genome assembly of finger millet, an orphan allotetraploid crop.</title>
        <authorList>
            <person name="Hatakeyama M."/>
            <person name="Aluri S."/>
            <person name="Balachadran M.T."/>
            <person name="Sivarajan S.R."/>
            <person name="Patrignani A."/>
            <person name="Gruter S."/>
            <person name="Poveda L."/>
            <person name="Shimizu-Inatsugi R."/>
            <person name="Baeten J."/>
            <person name="Francoijs K.J."/>
            <person name="Nataraja K.N."/>
            <person name="Reddy Y.A.N."/>
            <person name="Phadnis S."/>
            <person name="Ravikumar R.L."/>
            <person name="Schlapbach R."/>
            <person name="Sreeman S.M."/>
            <person name="Shimizu K.K."/>
        </authorList>
    </citation>
    <scope>NUCLEOTIDE SEQUENCE</scope>
</reference>
<dbReference type="PRINTS" id="PR01225">
    <property type="entry name" value="EXPANSNFAMLY"/>
</dbReference>
<dbReference type="Proteomes" id="UP001054889">
    <property type="component" value="Unassembled WGS sequence"/>
</dbReference>
<dbReference type="GO" id="GO:0005576">
    <property type="term" value="C:extracellular region"/>
    <property type="evidence" value="ECO:0007669"/>
    <property type="project" value="InterPro"/>
</dbReference>
<dbReference type="PANTHER" id="PTHR31692:SF56">
    <property type="entry name" value="EXPANSIN-B2-RELATED"/>
    <property type="match status" value="1"/>
</dbReference>
<organism evidence="2 3">
    <name type="scientific">Eleusine coracana subsp. coracana</name>
    <dbReference type="NCBI Taxonomy" id="191504"/>
    <lineage>
        <taxon>Eukaryota</taxon>
        <taxon>Viridiplantae</taxon>
        <taxon>Streptophyta</taxon>
        <taxon>Embryophyta</taxon>
        <taxon>Tracheophyta</taxon>
        <taxon>Spermatophyta</taxon>
        <taxon>Magnoliopsida</taxon>
        <taxon>Liliopsida</taxon>
        <taxon>Poales</taxon>
        <taxon>Poaceae</taxon>
        <taxon>PACMAD clade</taxon>
        <taxon>Chloridoideae</taxon>
        <taxon>Cynodonteae</taxon>
        <taxon>Eleusininae</taxon>
        <taxon>Eleusine</taxon>
    </lineage>
</organism>
<accession>A0AAV5CUL5</accession>
<evidence type="ECO:0000313" key="2">
    <source>
        <dbReference type="EMBL" id="GJN02132.1"/>
    </source>
</evidence>
<protein>
    <recommendedName>
        <fullName evidence="1">Expansin-like EG45 domain-containing protein</fullName>
    </recommendedName>
</protein>
<dbReference type="PROSITE" id="PS50842">
    <property type="entry name" value="EXPANSIN_EG45"/>
    <property type="match status" value="1"/>
</dbReference>
<evidence type="ECO:0000259" key="1">
    <source>
        <dbReference type="PROSITE" id="PS50842"/>
    </source>
</evidence>
<sequence length="182" mass="19093">MISLARSLARTVGEGAGNPAGIMALFCRSPQGAAARLAEREKPVVVVASRGVDWKDGRDFWRSPDSRNCDDFVSRALSVACVLKVTVLASFLHPGESVEFHRKLSTWSSNAGATWYGAPNGAGSDGGACGYKGAVDQAPFTSMITAVSSAIYSSGKGCGSCYQVKCTGNDALLRQPGHGHRH</sequence>
<dbReference type="Gene3D" id="2.40.40.10">
    <property type="entry name" value="RlpA-like domain"/>
    <property type="match status" value="1"/>
</dbReference>
<proteinExistence type="predicted"/>
<name>A0AAV5CUL5_ELECO</name>
<dbReference type="InterPro" id="IPR036908">
    <property type="entry name" value="RlpA-like_sf"/>
</dbReference>
<evidence type="ECO:0000313" key="3">
    <source>
        <dbReference type="Proteomes" id="UP001054889"/>
    </source>
</evidence>
<gene>
    <name evidence="2" type="primary">ga19455</name>
    <name evidence="2" type="ORF">PR202_ga19455</name>
</gene>
<comment type="caution">
    <text evidence="2">The sequence shown here is derived from an EMBL/GenBank/DDBJ whole genome shotgun (WGS) entry which is preliminary data.</text>
</comment>
<keyword evidence="3" id="KW-1185">Reference proteome</keyword>
<dbReference type="AlphaFoldDB" id="A0AAV5CUL5"/>